<reference evidence="2 3" key="1">
    <citation type="submission" date="2017-10" db="EMBL/GenBank/DDBJ databases">
        <title>Bacillus sp. nov., a halophilic bacterium isolated from a Keqin Lake.</title>
        <authorList>
            <person name="Wang H."/>
        </authorList>
    </citation>
    <scope>NUCLEOTIDE SEQUENCE [LARGE SCALE GENOMIC DNA]</scope>
    <source>
        <strain evidence="2 3">KCTC 13187</strain>
    </source>
</reference>
<dbReference type="RefSeq" id="WP_110934721.1">
    <property type="nucleotide sequence ID" value="NZ_KZ614146.1"/>
</dbReference>
<sequence>MKKKIITLIIFSFTILVSACGSDEDGFEILFFTEELGTKMDEEMLKKMIKQKIPEIEEENFSIIFHVALAEKFFIEIAVHEGDLIFVDEDILNAVVDLEDLALPLDSIVSSGFDKNLKESETEEENTYALPLNNEARIIKELNLELETQVAGFIPVYGGNNDLSNEIMEYLVSQE</sequence>
<evidence type="ECO:0000256" key="1">
    <source>
        <dbReference type="SAM" id="SignalP"/>
    </source>
</evidence>
<evidence type="ECO:0000313" key="2">
    <source>
        <dbReference type="EMBL" id="RKL66859.1"/>
    </source>
</evidence>
<dbReference type="EMBL" id="PDOE01000005">
    <property type="protein sequence ID" value="RKL66859.1"/>
    <property type="molecule type" value="Genomic_DNA"/>
</dbReference>
<keyword evidence="3" id="KW-1185">Reference proteome</keyword>
<keyword evidence="1" id="KW-0732">Signal</keyword>
<gene>
    <name evidence="2" type="ORF">CR203_13590</name>
</gene>
<feature type="signal peptide" evidence="1">
    <location>
        <begin position="1"/>
        <end position="19"/>
    </location>
</feature>
<accession>A0A3A9K3C2</accession>
<name>A0A3A9K3C2_9BACI</name>
<organism evidence="2 3">
    <name type="scientific">Salipaludibacillus neizhouensis</name>
    <dbReference type="NCBI Taxonomy" id="885475"/>
    <lineage>
        <taxon>Bacteria</taxon>
        <taxon>Bacillati</taxon>
        <taxon>Bacillota</taxon>
        <taxon>Bacilli</taxon>
        <taxon>Bacillales</taxon>
        <taxon>Bacillaceae</taxon>
    </lineage>
</organism>
<evidence type="ECO:0000313" key="3">
    <source>
        <dbReference type="Proteomes" id="UP000281498"/>
    </source>
</evidence>
<dbReference type="PROSITE" id="PS51257">
    <property type="entry name" value="PROKAR_LIPOPROTEIN"/>
    <property type="match status" value="1"/>
</dbReference>
<dbReference type="AlphaFoldDB" id="A0A3A9K3C2"/>
<comment type="caution">
    <text evidence="2">The sequence shown here is derived from an EMBL/GenBank/DDBJ whole genome shotgun (WGS) entry which is preliminary data.</text>
</comment>
<dbReference type="OrthoDB" id="2943141at2"/>
<feature type="chain" id="PRO_5039516394" description="Lipoprotein" evidence="1">
    <location>
        <begin position="20"/>
        <end position="175"/>
    </location>
</feature>
<dbReference type="Proteomes" id="UP000281498">
    <property type="component" value="Unassembled WGS sequence"/>
</dbReference>
<protein>
    <recommendedName>
        <fullName evidence="4">Lipoprotein</fullName>
    </recommendedName>
</protein>
<proteinExistence type="predicted"/>
<evidence type="ECO:0008006" key="4">
    <source>
        <dbReference type="Google" id="ProtNLM"/>
    </source>
</evidence>